<feature type="region of interest" description="Disordered" evidence="1">
    <location>
        <begin position="541"/>
        <end position="561"/>
    </location>
</feature>
<proteinExistence type="predicted"/>
<evidence type="ECO:0000313" key="3">
    <source>
        <dbReference type="Proteomes" id="UP000308953"/>
    </source>
</evidence>
<dbReference type="Proteomes" id="UP000308953">
    <property type="component" value="Unassembled WGS sequence"/>
</dbReference>
<comment type="caution">
    <text evidence="2">The sequence shown here is derived from an EMBL/GenBank/DDBJ whole genome shotgun (WGS) entry which is preliminary data.</text>
</comment>
<evidence type="ECO:0000256" key="1">
    <source>
        <dbReference type="SAM" id="MobiDB-lite"/>
    </source>
</evidence>
<accession>A0A4T0A3H1</accession>
<dbReference type="AlphaFoldDB" id="A0A4T0A3H1"/>
<feature type="compositionally biased region" description="Low complexity" evidence="1">
    <location>
        <begin position="550"/>
        <end position="561"/>
    </location>
</feature>
<gene>
    <name evidence="2" type="ORF">D6D10_02474</name>
</gene>
<evidence type="ECO:0000313" key="2">
    <source>
        <dbReference type="EMBL" id="THX41812.1"/>
    </source>
</evidence>
<name>A0A4T0A3H1_AURPU</name>
<protein>
    <submittedName>
        <fullName evidence="2">Uncharacterized protein</fullName>
    </submittedName>
</protein>
<dbReference type="EMBL" id="QZAV01000029">
    <property type="protein sequence ID" value="THX41812.1"/>
    <property type="molecule type" value="Genomic_DNA"/>
</dbReference>
<sequence>MSSSTPPVGQYTPPAYNTSRFKASTFDPRTIPKKTFDDWTQDPDLVVFGQPWPDPSTATTAREYCRRLVPIQVSPSVFKLGKHAYPVLKQRRYASNRLTPEYDYNKPWMGDRSYILKLITPKKLLDLGCINIDTSDTSPISPQFRIDYAAAAKASKDRNVSVSAGSEKNIHPLLRRRQFRNTSDWEYEHLKPTLRIVSMMLETSSVLDMLHALGSKLHKKPGTKMFPRDVWVYYTGKSTHMDRAETALETIKMAKFMYFTWMSGDDSGASAITSPLKTPGLRPNGVSRACKIKLDDEWRYLLTDGKEMLASLCNPEAEDESAFLRIQLLAANTILHELAHAFYFNTASIDTKIDAFCNDERIAEEGHVIEAMINANVNLRCLMANQVIFSSPFGISAGRWPGAARDVYSHLIKKSFAKDGVKHETEYMVSMEYVRQFFCDEFWEGREMRYETTPLSNFAVVGVRLLFSSSRNNFDSSESPTVDKHDDHNIGEFLPNLMESAIVYKHEAFTFAEERIEGENNGSRMKALIFGVPKKVAIVGSRNTADGESDSSSSSSDSEEA</sequence>
<reference evidence="2 3" key="1">
    <citation type="submission" date="2018-10" db="EMBL/GenBank/DDBJ databases">
        <title>Fifty Aureobasidium pullulans genomes reveal a recombining polyextremotolerant generalist.</title>
        <authorList>
            <person name="Gostincar C."/>
            <person name="Turk M."/>
            <person name="Zajc J."/>
            <person name="Gunde-Cimerman N."/>
        </authorList>
    </citation>
    <scope>NUCLEOTIDE SEQUENCE [LARGE SCALE GENOMIC DNA]</scope>
    <source>
        <strain evidence="2 3">EXF-9785</strain>
    </source>
</reference>
<organism evidence="2 3">
    <name type="scientific">Aureobasidium pullulans</name>
    <name type="common">Black yeast</name>
    <name type="synonym">Pullularia pullulans</name>
    <dbReference type="NCBI Taxonomy" id="5580"/>
    <lineage>
        <taxon>Eukaryota</taxon>
        <taxon>Fungi</taxon>
        <taxon>Dikarya</taxon>
        <taxon>Ascomycota</taxon>
        <taxon>Pezizomycotina</taxon>
        <taxon>Dothideomycetes</taxon>
        <taxon>Dothideomycetidae</taxon>
        <taxon>Dothideales</taxon>
        <taxon>Saccotheciaceae</taxon>
        <taxon>Aureobasidium</taxon>
    </lineage>
</organism>